<reference evidence="4" key="1">
    <citation type="journal article" date="2009" name="Environ. Microbiol.">
        <title>Contribution of mobile genetic elements to Desulfovibrio vulgaris genome plasticity.</title>
        <authorList>
            <person name="Walker C.B."/>
            <person name="Stolyar S."/>
            <person name="Chivian D."/>
            <person name="Pinel N."/>
            <person name="Gabster J.A."/>
            <person name="Dehal P.S."/>
            <person name="He Z."/>
            <person name="Yang Z.K."/>
            <person name="Yen H.C."/>
            <person name="Zhou J."/>
            <person name="Wall J.D."/>
            <person name="Hazen T.C."/>
            <person name="Arkin A.P."/>
            <person name="Stahl D.A."/>
        </authorList>
    </citation>
    <scope>NUCLEOTIDE SEQUENCE [LARGE SCALE GENOMIC DNA]</scope>
    <source>
        <strain evidence="4">DP4</strain>
    </source>
</reference>
<dbReference type="PANTHER" id="PTHR34580:SF1">
    <property type="entry name" value="PROTEIN PAFC"/>
    <property type="match status" value="1"/>
</dbReference>
<feature type="domain" description="WYL" evidence="1">
    <location>
        <begin position="152"/>
        <end position="224"/>
    </location>
</feature>
<dbReference type="InterPro" id="IPR051534">
    <property type="entry name" value="CBASS_pafABC_assoc_protein"/>
</dbReference>
<evidence type="ECO:0000259" key="1">
    <source>
        <dbReference type="Pfam" id="PF13280"/>
    </source>
</evidence>
<accession>A0A0H3AAH6</accession>
<evidence type="ECO:0000313" key="3">
    <source>
        <dbReference type="EMBL" id="ABM29613.1"/>
    </source>
</evidence>
<dbReference type="InterPro" id="IPR057727">
    <property type="entry name" value="WCX_dom"/>
</dbReference>
<dbReference type="InterPro" id="IPR026881">
    <property type="entry name" value="WYL_dom"/>
</dbReference>
<dbReference type="Pfam" id="PF13280">
    <property type="entry name" value="WYL"/>
    <property type="match status" value="1"/>
</dbReference>
<gene>
    <name evidence="3" type="ordered locus">Dvul_2599</name>
</gene>
<sequence precursor="true">MPRKINQEASPSRKLLGLFSLLLFSGEWYSLPDLAQIFKCSKQTISRLLEEIELSHEAKIERETRSRTCFYRICAPKKQPHVSLTPAEISQLVLCRDLVMHLLPDDLRASVARTIRQTTVLLPEPEQRCQAMDSYVQVSVRGQIDYTPFHGFLDALLQSIREKYVCEIEYLAASRAQPKLHEIAPMRIIAYREALYVSAWKVTPKGTPEPVHPMLLALHRFKSVIPTRRTFNLPLPPSEAEGLFGLMPQEPFKARIRFDRSVAPYIRERRWSTEQSLTAQEDGGVILELAARSEAELMSWVLSFGTHAELISPQHMRHQLIQSLSGAKELYQECEVGAFR</sequence>
<feature type="domain" description="WCX" evidence="2">
    <location>
        <begin position="251"/>
        <end position="325"/>
    </location>
</feature>
<evidence type="ECO:0000259" key="2">
    <source>
        <dbReference type="Pfam" id="PF25583"/>
    </source>
</evidence>
<proteinExistence type="predicted"/>
<dbReference type="EMBL" id="CP000527">
    <property type="protein sequence ID" value="ABM29613.1"/>
    <property type="molecule type" value="Genomic_DNA"/>
</dbReference>
<dbReference type="PROSITE" id="PS52050">
    <property type="entry name" value="WYL"/>
    <property type="match status" value="1"/>
</dbReference>
<protein>
    <submittedName>
        <fullName evidence="3">Transcriptional regulator-like protein</fullName>
    </submittedName>
</protein>
<dbReference type="Proteomes" id="UP000009173">
    <property type="component" value="Chromosome"/>
</dbReference>
<organism evidence="3 4">
    <name type="scientific">Nitratidesulfovibrio vulgaris (strain DP4)</name>
    <name type="common">Desulfovibrio vulgaris</name>
    <dbReference type="NCBI Taxonomy" id="391774"/>
    <lineage>
        <taxon>Bacteria</taxon>
        <taxon>Pseudomonadati</taxon>
        <taxon>Thermodesulfobacteriota</taxon>
        <taxon>Desulfovibrionia</taxon>
        <taxon>Desulfovibrionales</taxon>
        <taxon>Desulfovibrionaceae</taxon>
        <taxon>Nitratidesulfovibrio</taxon>
    </lineage>
</organism>
<dbReference type="Pfam" id="PF25583">
    <property type="entry name" value="WCX"/>
    <property type="match status" value="1"/>
</dbReference>
<dbReference type="AlphaFoldDB" id="A0A0H3AAH6"/>
<name>A0A0H3AAH6_NITV4</name>
<dbReference type="PANTHER" id="PTHR34580">
    <property type="match status" value="1"/>
</dbReference>
<dbReference type="HOGENOM" id="CLU_041141_4_3_7"/>
<dbReference type="RefSeq" id="WP_011792961.1">
    <property type="nucleotide sequence ID" value="NC_008751.1"/>
</dbReference>
<dbReference type="KEGG" id="dvl:Dvul_2599"/>
<evidence type="ECO:0000313" key="4">
    <source>
        <dbReference type="Proteomes" id="UP000009173"/>
    </source>
</evidence>